<dbReference type="EMBL" id="PJQL01000743">
    <property type="protein sequence ID" value="RCH93087.1"/>
    <property type="molecule type" value="Genomic_DNA"/>
</dbReference>
<dbReference type="OrthoDB" id="3176171at2759"/>
<dbReference type="GO" id="GO:0007018">
    <property type="term" value="P:microtubule-based movement"/>
    <property type="evidence" value="ECO:0007669"/>
    <property type="project" value="InterPro"/>
</dbReference>
<feature type="domain" description="Kinesin motor" evidence="14">
    <location>
        <begin position="5"/>
        <end position="338"/>
    </location>
</feature>
<name>A0A367JT22_RHIAZ</name>
<reference evidence="15 16" key="1">
    <citation type="journal article" date="2018" name="G3 (Bethesda)">
        <title>Phylogenetic and Phylogenomic Definition of Rhizopus Species.</title>
        <authorList>
            <person name="Gryganskyi A.P."/>
            <person name="Golan J."/>
            <person name="Dolatabadi S."/>
            <person name="Mondo S."/>
            <person name="Robb S."/>
            <person name="Idnurm A."/>
            <person name="Muszewska A."/>
            <person name="Steczkiewicz K."/>
            <person name="Masonjones S."/>
            <person name="Liao H.L."/>
            <person name="Gajdeczka M.T."/>
            <person name="Anike F."/>
            <person name="Vuek A."/>
            <person name="Anishchenko I.M."/>
            <person name="Voigt K."/>
            <person name="de Hoog G.S."/>
            <person name="Smith M.E."/>
            <person name="Heitman J."/>
            <person name="Vilgalys R."/>
            <person name="Stajich J.E."/>
        </authorList>
    </citation>
    <scope>NUCLEOTIDE SEQUENCE [LARGE SCALE GENOMIC DNA]</scope>
    <source>
        <strain evidence="15 16">CBS 357.93</strain>
    </source>
</reference>
<feature type="region of interest" description="Disordered" evidence="13">
    <location>
        <begin position="1205"/>
        <end position="1244"/>
    </location>
</feature>
<keyword evidence="7 11" id="KW-0067">ATP-binding</keyword>
<evidence type="ECO:0000256" key="6">
    <source>
        <dbReference type="ARBA" id="ARBA00022741"/>
    </source>
</evidence>
<comment type="similarity">
    <text evidence="11">Belongs to the TRAFAC class myosin-kinesin ATPase superfamily. Kinesin family.</text>
</comment>
<keyword evidence="3" id="KW-0853">WD repeat</keyword>
<keyword evidence="5" id="KW-0677">Repeat</keyword>
<evidence type="ECO:0000256" key="11">
    <source>
        <dbReference type="PROSITE-ProRule" id="PRU00283"/>
    </source>
</evidence>
<keyword evidence="6 11" id="KW-0547">Nucleotide-binding</keyword>
<dbReference type="GO" id="GO:0005524">
    <property type="term" value="F:ATP binding"/>
    <property type="evidence" value="ECO:0007669"/>
    <property type="project" value="UniProtKB-UniRule"/>
</dbReference>
<feature type="coiled-coil region" evidence="12">
    <location>
        <begin position="355"/>
        <end position="461"/>
    </location>
</feature>
<feature type="binding site" evidence="11">
    <location>
        <begin position="84"/>
        <end position="91"/>
    </location>
    <ligand>
        <name>ATP</name>
        <dbReference type="ChEBI" id="CHEBI:30616"/>
    </ligand>
</feature>
<dbReference type="GO" id="GO:0003777">
    <property type="term" value="F:microtubule motor activity"/>
    <property type="evidence" value="ECO:0007669"/>
    <property type="project" value="InterPro"/>
</dbReference>
<evidence type="ECO:0000256" key="8">
    <source>
        <dbReference type="ARBA" id="ARBA00023054"/>
    </source>
</evidence>
<evidence type="ECO:0000256" key="10">
    <source>
        <dbReference type="ARBA" id="ARBA00023212"/>
    </source>
</evidence>
<evidence type="ECO:0000256" key="9">
    <source>
        <dbReference type="ARBA" id="ARBA00023175"/>
    </source>
</evidence>
<dbReference type="Proteomes" id="UP000252139">
    <property type="component" value="Unassembled WGS sequence"/>
</dbReference>
<evidence type="ECO:0000256" key="3">
    <source>
        <dbReference type="ARBA" id="ARBA00022574"/>
    </source>
</evidence>
<evidence type="ECO:0000256" key="12">
    <source>
        <dbReference type="SAM" id="Coils"/>
    </source>
</evidence>
<keyword evidence="16" id="KW-1185">Reference proteome</keyword>
<dbReference type="CDD" id="cd01372">
    <property type="entry name" value="KISc_KIF4"/>
    <property type="match status" value="1"/>
</dbReference>
<feature type="region of interest" description="Disordered" evidence="13">
    <location>
        <begin position="1366"/>
        <end position="1393"/>
    </location>
</feature>
<dbReference type="SUPFAM" id="SSF52540">
    <property type="entry name" value="P-loop containing nucleoside triphosphate hydrolases"/>
    <property type="match status" value="1"/>
</dbReference>
<comment type="subcellular location">
    <subcellularLocation>
        <location evidence="1">Cytoplasm</location>
        <location evidence="1">Cytoskeleton</location>
    </subcellularLocation>
</comment>
<dbReference type="InterPro" id="IPR019821">
    <property type="entry name" value="Kinesin_motor_CS"/>
</dbReference>
<evidence type="ECO:0000259" key="14">
    <source>
        <dbReference type="PROSITE" id="PS50067"/>
    </source>
</evidence>
<accession>A0A367JT22</accession>
<dbReference type="InterPro" id="IPR001752">
    <property type="entry name" value="Kinesin_motor_dom"/>
</dbReference>
<feature type="region of interest" description="Disordered" evidence="13">
    <location>
        <begin position="472"/>
        <end position="491"/>
    </location>
</feature>
<dbReference type="GO" id="GO:0007052">
    <property type="term" value="P:mitotic spindle organization"/>
    <property type="evidence" value="ECO:0007669"/>
    <property type="project" value="TreeGrafter"/>
</dbReference>
<feature type="coiled-coil region" evidence="12">
    <location>
        <begin position="915"/>
        <end position="952"/>
    </location>
</feature>
<dbReference type="Pfam" id="PF00225">
    <property type="entry name" value="Kinesin"/>
    <property type="match status" value="1"/>
</dbReference>
<dbReference type="SMART" id="SM00129">
    <property type="entry name" value="KISc"/>
    <property type="match status" value="1"/>
</dbReference>
<dbReference type="Pfam" id="PF25764">
    <property type="entry name" value="KIF21A_4th"/>
    <property type="match status" value="1"/>
</dbReference>
<gene>
    <name evidence="15" type="primary">KIF21B_3</name>
    <name evidence="15" type="ORF">CU097_005037</name>
</gene>
<dbReference type="PANTHER" id="PTHR47969">
    <property type="entry name" value="CHROMOSOME-ASSOCIATED KINESIN KIF4A-RELATED"/>
    <property type="match status" value="1"/>
</dbReference>
<evidence type="ECO:0000256" key="13">
    <source>
        <dbReference type="SAM" id="MobiDB-lite"/>
    </source>
</evidence>
<keyword evidence="4" id="KW-0493">Microtubule</keyword>
<feature type="region of interest" description="Disordered" evidence="13">
    <location>
        <begin position="1270"/>
        <end position="1306"/>
    </location>
</feature>
<keyword evidence="9 11" id="KW-0505">Motor protein</keyword>
<evidence type="ECO:0000256" key="7">
    <source>
        <dbReference type="ARBA" id="ARBA00022840"/>
    </source>
</evidence>
<dbReference type="GO" id="GO:0051231">
    <property type="term" value="P:spindle elongation"/>
    <property type="evidence" value="ECO:0007669"/>
    <property type="project" value="TreeGrafter"/>
</dbReference>
<keyword evidence="10" id="KW-0206">Cytoskeleton</keyword>
<dbReference type="FunFam" id="3.40.850.10:FF:000011">
    <property type="entry name" value="Kinesin family member 21A"/>
    <property type="match status" value="1"/>
</dbReference>
<dbReference type="PROSITE" id="PS00411">
    <property type="entry name" value="KINESIN_MOTOR_1"/>
    <property type="match status" value="1"/>
</dbReference>
<dbReference type="Gene3D" id="3.40.850.10">
    <property type="entry name" value="Kinesin motor domain"/>
    <property type="match status" value="1"/>
</dbReference>
<dbReference type="PANTHER" id="PTHR47969:SF15">
    <property type="entry name" value="CHROMOSOME-ASSOCIATED KINESIN KIF4A-RELATED"/>
    <property type="match status" value="1"/>
</dbReference>
<evidence type="ECO:0000256" key="2">
    <source>
        <dbReference type="ARBA" id="ARBA00022490"/>
    </source>
</evidence>
<proteinExistence type="inferred from homology"/>
<protein>
    <submittedName>
        <fullName evidence="15">Kinesin-like protein kif21b</fullName>
    </submittedName>
</protein>
<organism evidence="15 16">
    <name type="scientific">Rhizopus azygosporus</name>
    <name type="common">Rhizopus microsporus var. azygosporus</name>
    <dbReference type="NCBI Taxonomy" id="86630"/>
    <lineage>
        <taxon>Eukaryota</taxon>
        <taxon>Fungi</taxon>
        <taxon>Fungi incertae sedis</taxon>
        <taxon>Mucoromycota</taxon>
        <taxon>Mucoromycotina</taxon>
        <taxon>Mucoromycetes</taxon>
        <taxon>Mucorales</taxon>
        <taxon>Mucorineae</taxon>
        <taxon>Rhizopodaceae</taxon>
        <taxon>Rhizopus</taxon>
    </lineage>
</organism>
<dbReference type="GO" id="GO:0008017">
    <property type="term" value="F:microtubule binding"/>
    <property type="evidence" value="ECO:0007669"/>
    <property type="project" value="InterPro"/>
</dbReference>
<dbReference type="InterPro" id="IPR036961">
    <property type="entry name" value="Kinesin_motor_dom_sf"/>
</dbReference>
<dbReference type="InterPro" id="IPR027640">
    <property type="entry name" value="Kinesin-like_fam"/>
</dbReference>
<comment type="caution">
    <text evidence="15">The sequence shown here is derived from an EMBL/GenBank/DDBJ whole genome shotgun (WGS) entry which is preliminary data.</text>
</comment>
<sequence length="1412" mass="161089">MTSTAVRVALRVRPLTQKEQLSNCTECISFIPHQPQILIGKDHSFTYDYVFDTNTKQEDIYNTSVVPLVEKFVDGFNATILAYGQTGSGKTYSMGTALEEHIDSEHQGIVPRFIHDLFQRLEKKKQTEPIDYQVLVSFLELYNEDLVDLLNPSKSKKCDVQIREDVNGNIYWAGVREEVCQTPEDLVKNLIKGSLGRTTGSTDMNSVSSRSHAIFSVILKQKLLQEQNEEQVIVSKFHFVDLAGSERLKRTNAQGDRAREGISINSGLLALGNVISALGDESRKSSHVPYRDSKLTRLLQDSLGGNSQTLMMACVSPSDTNFPETLSTLKYANRARNIKNKVAINQEFVGSSVQVNQLRSQVARLTMELQALKASKTGAGGLVGNLLGHQEEIDRLKSRIQSMSDDIVRLTAERDTLLMERELSSGDFESSPMIAQYQKTIQDLRNELADTQERLAFSESVRAPLMDAVSGMSPHVSHTISKRRSAGHTKKRRTINGSTTTTTAKNITFKSTRRSKVPHKQSENNKIVSSSEDEDIEAWLKETLGSIQTSESCGLRIDAKHSILNAKSQIDKALKVLDEFKMRTPEDNVDYECDLLADDELFIRLQSDETLFDDLEELTADQPKLLPSYRSRMPSADTFLTDDTDFSEFNPQFHRMLDQIQSDIQVNESLVNQLEKTELEYIDMRKKFEQKIYSLRDEILVLRQEVAQRQDIAQQQSMNDIRHAYEAKMKNLMTQLADLRRKYSQTTSSIQSARNQNESMLRALRVNVETLKVEKRRMIKRMKEEAERVKEKLSSHEREIQQLRRRQQRDAETKRKLEREAKQLQMVLQKKTDESLVTAEKLKSLVNILKKAVREGGVLDDKLLANFSSLLDLGQLRRSGAGRRHRTSTTASAANVAKNHRIPPQVRAAKKKLLLDQALSQYIQSKQAAEELRQLISKRNDLAQKKEEYISEREHLLQGEDKDMIPIDRAFRQVIDENIEMIEAEISYINARIHAINNIVAADALQDDDDIVDISSKPIEKRVTFAAKPRQQEDNDDWQDMDALEERFSLPPSATPEQCIEMMSKILRSMDIDEFRCVMEATLDDIVTLRMDEAQNKMAIQQYEKTTEDLRRTLIVMKKTALDATDDYEKRLKQLHRRRTSTHSAFSKLSHYSEDNSDADSAIDVLPEDHHQHVETLFHKIYNEGMGELRPPRQPTPSTLAEAELSPYLQRRPSLPLQQRPGAPMKPSASPLAGRRNSSSSPEQFLQQFMISSEPRRRLSIQSDSMYSLTHATSLPPAPPKMVESPSQQNRRRAFSFQQPPTAPSPLMQRRRSLLREMASQQELLAHRYSNPDIGQEFMMMRKKSSPTNSYELRRSAAVNNVFDRLSSGHTQASQAKKKLTPSPNKNRYSSSSIDDLRRQWAIELEKIKNVC</sequence>
<dbReference type="STRING" id="86630.A0A367JT22"/>
<keyword evidence="8 12" id="KW-0175">Coiled coil</keyword>
<evidence type="ECO:0000313" key="15">
    <source>
        <dbReference type="EMBL" id="RCH93087.1"/>
    </source>
</evidence>
<evidence type="ECO:0000256" key="5">
    <source>
        <dbReference type="ARBA" id="ARBA00022737"/>
    </source>
</evidence>
<dbReference type="PROSITE" id="PS50067">
    <property type="entry name" value="KINESIN_MOTOR_2"/>
    <property type="match status" value="1"/>
</dbReference>
<keyword evidence="2" id="KW-0963">Cytoplasm</keyword>
<dbReference type="PRINTS" id="PR00380">
    <property type="entry name" value="KINESINHEAVY"/>
</dbReference>
<dbReference type="InterPro" id="IPR027417">
    <property type="entry name" value="P-loop_NTPase"/>
</dbReference>
<evidence type="ECO:0000256" key="4">
    <source>
        <dbReference type="ARBA" id="ARBA00022701"/>
    </source>
</evidence>
<feature type="compositionally biased region" description="Polar residues" evidence="13">
    <location>
        <begin position="1382"/>
        <end position="1393"/>
    </location>
</feature>
<feature type="compositionally biased region" description="Basic residues" evidence="13">
    <location>
        <begin position="480"/>
        <end position="491"/>
    </location>
</feature>
<dbReference type="GO" id="GO:0005875">
    <property type="term" value="C:microtubule associated complex"/>
    <property type="evidence" value="ECO:0007669"/>
    <property type="project" value="TreeGrafter"/>
</dbReference>
<feature type="region of interest" description="Disordered" evidence="13">
    <location>
        <begin position="790"/>
        <end position="815"/>
    </location>
</feature>
<evidence type="ECO:0000313" key="16">
    <source>
        <dbReference type="Proteomes" id="UP000252139"/>
    </source>
</evidence>
<dbReference type="GO" id="GO:0005874">
    <property type="term" value="C:microtubule"/>
    <property type="evidence" value="ECO:0007669"/>
    <property type="project" value="UniProtKB-KW"/>
</dbReference>
<evidence type="ECO:0000256" key="1">
    <source>
        <dbReference type="ARBA" id="ARBA00004245"/>
    </source>
</evidence>